<reference evidence="1" key="1">
    <citation type="submission" date="2022-03" db="EMBL/GenBank/DDBJ databases">
        <title>Genome Identification and Characterization of new species Bdellovibrio reynosense LBG001 sp. nov. from a Mexico soil sample.</title>
        <authorList>
            <person name="Camilli A."/>
            <person name="Ajao Y."/>
            <person name="Guo X."/>
        </authorList>
    </citation>
    <scope>NUCLEOTIDE SEQUENCE</scope>
    <source>
        <strain evidence="1">LBG001</strain>
    </source>
</reference>
<evidence type="ECO:0000313" key="1">
    <source>
        <dbReference type="EMBL" id="UOF02268.1"/>
    </source>
</evidence>
<protein>
    <recommendedName>
        <fullName evidence="3">STAS domain-containing protein</fullName>
    </recommendedName>
</protein>
<evidence type="ECO:0008006" key="3">
    <source>
        <dbReference type="Google" id="ProtNLM"/>
    </source>
</evidence>
<dbReference type="EMBL" id="CP093442">
    <property type="protein sequence ID" value="UOF02268.1"/>
    <property type="molecule type" value="Genomic_DNA"/>
</dbReference>
<dbReference type="RefSeq" id="WP_243539311.1">
    <property type="nucleotide sequence ID" value="NZ_CP093442.1"/>
</dbReference>
<proteinExistence type="predicted"/>
<evidence type="ECO:0000313" key="2">
    <source>
        <dbReference type="Proteomes" id="UP000830116"/>
    </source>
</evidence>
<name>A0ABY4CBP8_9BACT</name>
<keyword evidence="2" id="KW-1185">Reference proteome</keyword>
<sequence>MQVKTTGSKYEFFLEGPISEKTGLYDYVIKNATEVVVDMDKVTFINSIGVKNWISWTMKIPAGCKLQLSRCPFVIINQINMVHGFLPKTATVESFYAPYVCECGTEANLLLQRGKEYEYPHNGEKERLDIPETSPCKKCSKDMEPDFIEKKISGFINPPG</sequence>
<gene>
    <name evidence="1" type="ORF">MNR06_04805</name>
</gene>
<dbReference type="Proteomes" id="UP000830116">
    <property type="component" value="Chromosome"/>
</dbReference>
<organism evidence="1 2">
    <name type="scientific">Bdellovibrio reynosensis</name>
    <dbReference type="NCBI Taxonomy" id="2835041"/>
    <lineage>
        <taxon>Bacteria</taxon>
        <taxon>Pseudomonadati</taxon>
        <taxon>Bdellovibrionota</taxon>
        <taxon>Bdellovibrionia</taxon>
        <taxon>Bdellovibrionales</taxon>
        <taxon>Pseudobdellovibrionaceae</taxon>
        <taxon>Bdellovibrio</taxon>
    </lineage>
</organism>
<accession>A0ABY4CBP8</accession>